<dbReference type="Proteomes" id="UP000827282">
    <property type="component" value="Segment"/>
</dbReference>
<evidence type="ECO:0000256" key="1">
    <source>
        <dbReference type="SAM" id="MobiDB-lite"/>
    </source>
</evidence>
<evidence type="ECO:0000313" key="2">
    <source>
        <dbReference type="EMBL" id="UBF23322.1"/>
    </source>
</evidence>
<feature type="compositionally biased region" description="Low complexity" evidence="1">
    <location>
        <begin position="138"/>
        <end position="149"/>
    </location>
</feature>
<reference evidence="2" key="1">
    <citation type="submission" date="2021-05" db="EMBL/GenBank/DDBJ databases">
        <title>Diversity, taxonomy and evolution of archaeal viruses of the class Caudoviricetes.</title>
        <authorList>
            <person name="Liu Y."/>
            <person name="Demina T.A."/>
            <person name="Roux S."/>
            <person name="Aiewsakun P."/>
            <person name="Kazlauskas D."/>
            <person name="Simmonds P."/>
            <person name="Prangishvili D."/>
            <person name="Oksanen H.M."/>
            <person name="Krupovic M."/>
        </authorList>
    </citation>
    <scope>NUCLEOTIDE SEQUENCE</scope>
    <source>
        <strain evidence="2">HRTV-29/29</strain>
    </source>
</reference>
<evidence type="ECO:0000313" key="3">
    <source>
        <dbReference type="Proteomes" id="UP000827282"/>
    </source>
</evidence>
<organism evidence="2 3">
    <name type="scientific">Halorubrum tailed virus 29</name>
    <dbReference type="NCBI Taxonomy" id="2878010"/>
    <lineage>
        <taxon>Viruses</taxon>
        <taxon>Duplodnaviria</taxon>
        <taxon>Heunggongvirae</taxon>
        <taxon>Uroviricota</taxon>
        <taxon>Caudoviricetes</taxon>
        <taxon>Kirjokansivirales</taxon>
        <taxon>Haloferuviridae</taxon>
        <taxon>Dpdavirus</taxon>
        <taxon>Dpdavirus caudatum</taxon>
        <taxon>Dpdavirus HRTV29</taxon>
    </lineage>
</organism>
<feature type="region of interest" description="Disordered" evidence="1">
    <location>
        <begin position="119"/>
        <end position="150"/>
    </location>
</feature>
<gene>
    <name evidence="2" type="ORF">HRTV-29_gp44</name>
</gene>
<proteinExistence type="predicted"/>
<keyword evidence="3" id="KW-1185">Reference proteome</keyword>
<sequence length="186" mass="19093">MANEDTLKQVAEVARLQHYRQREQGFVASHIYDVPGGGGTVNLFVRNPADSGFVVDVVKESFTSQFKGEFAVYDQFAAGGAPSGGTDVGVDNLLMDSGGTNGSTAGGVTVKRGVSFTPEGSPHFQSVIPSGGGGNGGPPAASVGGAAAGTEPLIEPGREVVYQLQNDATEDSKGSLGIVYLERDDL</sequence>
<protein>
    <submittedName>
        <fullName evidence="2">Uncharacterized protein</fullName>
    </submittedName>
</protein>
<name>A0AAE8XZQ3_9CAUD</name>
<accession>A0AAE8XZQ3</accession>
<dbReference type="EMBL" id="MZ334526">
    <property type="protein sequence ID" value="UBF23322.1"/>
    <property type="molecule type" value="Genomic_DNA"/>
</dbReference>